<dbReference type="Gene3D" id="3.40.50.300">
    <property type="entry name" value="P-loop containing nucleotide triphosphate hydrolases"/>
    <property type="match status" value="2"/>
</dbReference>
<evidence type="ECO:0000256" key="7">
    <source>
        <dbReference type="ARBA" id="ARBA00022840"/>
    </source>
</evidence>
<keyword evidence="8 10" id="KW-1133">Transmembrane helix</keyword>
<keyword evidence="3" id="KW-0813">Transport</keyword>
<feature type="domain" description="ABC transporter" evidence="12">
    <location>
        <begin position="1083"/>
        <end position="1333"/>
    </location>
</feature>
<evidence type="ECO:0000256" key="1">
    <source>
        <dbReference type="ARBA" id="ARBA00004202"/>
    </source>
</evidence>
<dbReference type="FunFam" id="3.40.50.300:FF:000016">
    <property type="entry name" value="Oligopeptide ABC transporter ATP-binding component"/>
    <property type="match status" value="1"/>
</dbReference>
<feature type="transmembrane region" description="Helical" evidence="10">
    <location>
        <begin position="918"/>
        <end position="938"/>
    </location>
</feature>
<feature type="transmembrane region" description="Helical" evidence="10">
    <location>
        <begin position="765"/>
        <end position="786"/>
    </location>
</feature>
<feature type="signal peptide" evidence="11">
    <location>
        <begin position="1"/>
        <end position="21"/>
    </location>
</feature>
<dbReference type="Pfam" id="PF00528">
    <property type="entry name" value="BPD_transp_1"/>
    <property type="match status" value="2"/>
</dbReference>
<dbReference type="InterPro" id="IPR050388">
    <property type="entry name" value="ABC_Ni/Peptide_Import"/>
</dbReference>
<dbReference type="InterPro" id="IPR035906">
    <property type="entry name" value="MetI-like_sf"/>
</dbReference>
<dbReference type="Pfam" id="PF00496">
    <property type="entry name" value="SBP_bac_5"/>
    <property type="match status" value="1"/>
</dbReference>
<keyword evidence="15" id="KW-1185">Reference proteome</keyword>
<dbReference type="NCBIfam" id="NF007739">
    <property type="entry name" value="PRK10419.1"/>
    <property type="match status" value="2"/>
</dbReference>
<evidence type="ECO:0000256" key="3">
    <source>
        <dbReference type="ARBA" id="ARBA00022448"/>
    </source>
</evidence>
<dbReference type="PANTHER" id="PTHR43297:SF2">
    <property type="entry name" value="DIPEPTIDE TRANSPORT ATP-BINDING PROTEIN DPPD"/>
    <property type="match status" value="1"/>
</dbReference>
<dbReference type="EMBL" id="CAUJNA010002223">
    <property type="protein sequence ID" value="CAJ1391171.1"/>
    <property type="molecule type" value="Genomic_DNA"/>
</dbReference>
<dbReference type="Pfam" id="PF00005">
    <property type="entry name" value="ABC_tran"/>
    <property type="match status" value="2"/>
</dbReference>
<dbReference type="InterPro" id="IPR000914">
    <property type="entry name" value="SBP_5_dom"/>
</dbReference>
<name>A0AA36IPM8_9DINO</name>
<comment type="subcellular location">
    <subcellularLocation>
        <location evidence="2">Cell membrane</location>
        <topology evidence="2">Multi-pass membrane protein</topology>
    </subcellularLocation>
    <subcellularLocation>
        <location evidence="1">Cell membrane</location>
        <topology evidence="1">Peripheral membrane protein</topology>
    </subcellularLocation>
</comment>
<comment type="caution">
    <text evidence="14">The sequence shown here is derived from an EMBL/GenBank/DDBJ whole genome shotgun (WGS) entry which is preliminary data.</text>
</comment>
<dbReference type="InterPro" id="IPR000515">
    <property type="entry name" value="MetI-like"/>
</dbReference>
<keyword evidence="7" id="KW-0067">ATP-binding</keyword>
<keyword evidence="5 10" id="KW-0812">Transmembrane</keyword>
<accession>A0AA36IPM8</accession>
<dbReference type="PROSITE" id="PS50893">
    <property type="entry name" value="ABC_TRANSPORTER_2"/>
    <property type="match status" value="2"/>
</dbReference>
<dbReference type="PANTHER" id="PTHR43297">
    <property type="entry name" value="OLIGOPEPTIDE TRANSPORT ATP-BINDING PROTEIN APPD"/>
    <property type="match status" value="1"/>
</dbReference>
<dbReference type="NCBIfam" id="NF008453">
    <property type="entry name" value="PRK11308.1"/>
    <property type="match status" value="2"/>
</dbReference>
<dbReference type="InterPro" id="IPR017871">
    <property type="entry name" value="ABC_transporter-like_CS"/>
</dbReference>
<evidence type="ECO:0000256" key="4">
    <source>
        <dbReference type="ARBA" id="ARBA00022475"/>
    </source>
</evidence>
<dbReference type="GO" id="GO:0005886">
    <property type="term" value="C:plasma membrane"/>
    <property type="evidence" value="ECO:0007669"/>
    <property type="project" value="UniProtKB-SubCell"/>
</dbReference>
<evidence type="ECO:0008006" key="16">
    <source>
        <dbReference type="Google" id="ProtNLM"/>
    </source>
</evidence>
<dbReference type="SUPFAM" id="SSF161098">
    <property type="entry name" value="MetI-like"/>
    <property type="match status" value="2"/>
</dbReference>
<keyword evidence="11" id="KW-0732">Signal</keyword>
<reference evidence="14" key="1">
    <citation type="submission" date="2023-08" db="EMBL/GenBank/DDBJ databases">
        <authorList>
            <person name="Chen Y."/>
            <person name="Shah S."/>
            <person name="Dougan E. K."/>
            <person name="Thang M."/>
            <person name="Chan C."/>
        </authorList>
    </citation>
    <scope>NUCLEOTIDE SEQUENCE</scope>
</reference>
<dbReference type="InterPro" id="IPR013563">
    <property type="entry name" value="Oligopep_ABC_C"/>
</dbReference>
<evidence type="ECO:0000256" key="9">
    <source>
        <dbReference type="ARBA" id="ARBA00023136"/>
    </source>
</evidence>
<evidence type="ECO:0000256" key="8">
    <source>
        <dbReference type="ARBA" id="ARBA00022989"/>
    </source>
</evidence>
<dbReference type="Pfam" id="PF08352">
    <property type="entry name" value="oligo_HPY"/>
    <property type="match status" value="2"/>
</dbReference>
<dbReference type="Gene3D" id="1.10.3720.10">
    <property type="entry name" value="MetI-like"/>
    <property type="match status" value="2"/>
</dbReference>
<dbReference type="NCBIfam" id="TIGR01727">
    <property type="entry name" value="oligo_HPY"/>
    <property type="match status" value="2"/>
</dbReference>
<dbReference type="GO" id="GO:0005524">
    <property type="term" value="F:ATP binding"/>
    <property type="evidence" value="ECO:0007669"/>
    <property type="project" value="UniProtKB-KW"/>
</dbReference>
<dbReference type="SUPFAM" id="SSF53850">
    <property type="entry name" value="Periplasmic binding protein-like II"/>
    <property type="match status" value="1"/>
</dbReference>
<evidence type="ECO:0000259" key="12">
    <source>
        <dbReference type="PROSITE" id="PS50893"/>
    </source>
</evidence>
<dbReference type="PROSITE" id="PS50928">
    <property type="entry name" value="ABC_TM1"/>
    <property type="match status" value="2"/>
</dbReference>
<evidence type="ECO:0000256" key="11">
    <source>
        <dbReference type="SAM" id="SignalP"/>
    </source>
</evidence>
<evidence type="ECO:0000256" key="2">
    <source>
        <dbReference type="ARBA" id="ARBA00004651"/>
    </source>
</evidence>
<feature type="chain" id="PRO_5041342451" description="ABC transporter ATP-binding protein" evidence="11">
    <location>
        <begin position="22"/>
        <end position="1713"/>
    </location>
</feature>
<feature type="transmembrane region" description="Helical" evidence="10">
    <location>
        <begin position="881"/>
        <end position="906"/>
    </location>
</feature>
<proteinExistence type="predicted"/>
<dbReference type="SUPFAM" id="SSF52540">
    <property type="entry name" value="P-loop containing nucleoside triphosphate hydrolases"/>
    <property type="match status" value="2"/>
</dbReference>
<evidence type="ECO:0000259" key="13">
    <source>
        <dbReference type="PROSITE" id="PS50928"/>
    </source>
</evidence>
<dbReference type="CDD" id="cd06261">
    <property type="entry name" value="TM_PBP2"/>
    <property type="match status" value="2"/>
</dbReference>
<feature type="domain" description="ABC transporter" evidence="12">
    <location>
        <begin position="1389"/>
        <end position="1645"/>
    </location>
</feature>
<keyword evidence="9 10" id="KW-0472">Membrane</keyword>
<evidence type="ECO:0000256" key="10">
    <source>
        <dbReference type="SAM" id="Phobius"/>
    </source>
</evidence>
<organism evidence="14 15">
    <name type="scientific">Effrenium voratum</name>
    <dbReference type="NCBI Taxonomy" id="2562239"/>
    <lineage>
        <taxon>Eukaryota</taxon>
        <taxon>Sar</taxon>
        <taxon>Alveolata</taxon>
        <taxon>Dinophyceae</taxon>
        <taxon>Suessiales</taxon>
        <taxon>Symbiodiniaceae</taxon>
        <taxon>Effrenium</taxon>
    </lineage>
</organism>
<dbReference type="SMART" id="SM00382">
    <property type="entry name" value="AAA"/>
    <property type="match status" value="2"/>
</dbReference>
<dbReference type="CDD" id="cd08498">
    <property type="entry name" value="PBP2_NikA_DppA_OppA_like_2"/>
    <property type="match status" value="1"/>
</dbReference>
<dbReference type="Gene3D" id="3.40.190.10">
    <property type="entry name" value="Periplasmic binding protein-like II"/>
    <property type="match status" value="1"/>
</dbReference>
<dbReference type="GO" id="GO:0016887">
    <property type="term" value="F:ATP hydrolysis activity"/>
    <property type="evidence" value="ECO:0007669"/>
    <property type="project" value="InterPro"/>
</dbReference>
<dbReference type="Pfam" id="PF19300">
    <property type="entry name" value="BPD_transp_1_N"/>
    <property type="match status" value="1"/>
</dbReference>
<evidence type="ECO:0000313" key="14">
    <source>
        <dbReference type="EMBL" id="CAJ1391171.1"/>
    </source>
</evidence>
<dbReference type="GO" id="GO:0015833">
    <property type="term" value="P:peptide transport"/>
    <property type="evidence" value="ECO:0007669"/>
    <property type="project" value="InterPro"/>
</dbReference>
<dbReference type="Pfam" id="PF12911">
    <property type="entry name" value="OppC_N"/>
    <property type="match status" value="1"/>
</dbReference>
<feature type="transmembrane region" description="Helical" evidence="10">
    <location>
        <begin position="665"/>
        <end position="684"/>
    </location>
</feature>
<feature type="transmembrane region" description="Helical" evidence="10">
    <location>
        <begin position="1010"/>
        <end position="1033"/>
    </location>
</feature>
<gene>
    <name evidence="14" type="ORF">EVOR1521_LOCUS16435</name>
</gene>
<dbReference type="InterPro" id="IPR003439">
    <property type="entry name" value="ABC_transporter-like_ATP-bd"/>
</dbReference>
<feature type="transmembrane region" description="Helical" evidence="10">
    <location>
        <begin position="577"/>
        <end position="598"/>
    </location>
</feature>
<feature type="transmembrane region" description="Helical" evidence="10">
    <location>
        <begin position="807"/>
        <end position="829"/>
    </location>
</feature>
<keyword evidence="4" id="KW-1003">Cell membrane</keyword>
<feature type="domain" description="ABC transmembrane type-1" evidence="13">
    <location>
        <begin position="879"/>
        <end position="1079"/>
    </location>
</feature>
<dbReference type="PROSITE" id="PS00211">
    <property type="entry name" value="ABC_TRANSPORTER_1"/>
    <property type="match status" value="2"/>
</dbReference>
<feature type="domain" description="ABC transmembrane type-1" evidence="13">
    <location>
        <begin position="571"/>
        <end position="784"/>
    </location>
</feature>
<evidence type="ECO:0000256" key="6">
    <source>
        <dbReference type="ARBA" id="ARBA00022741"/>
    </source>
</evidence>
<evidence type="ECO:0000256" key="5">
    <source>
        <dbReference type="ARBA" id="ARBA00022692"/>
    </source>
</evidence>
<feature type="transmembrane region" description="Helical" evidence="10">
    <location>
        <begin position="720"/>
        <end position="745"/>
    </location>
</feature>
<feature type="transmembrane region" description="Helical" evidence="10">
    <location>
        <begin position="610"/>
        <end position="632"/>
    </location>
</feature>
<dbReference type="InterPro" id="IPR025966">
    <property type="entry name" value="OppC_N"/>
</dbReference>
<sequence>MNKHTILVAAALALGAGTAHAETFKWAAQTDPQTMDPHAVNSAPVLGFLNNVYEGLVRRGKDMSVEPALAESWEPLGGNGWRFNLRRGVTFHDGAAFTADDVLFSYERASSEAADTASWFAPVSDVTVVDDFTIDFLTIAPNPIFPDSIANFMIMDKGWAEANGVELPAKDAENFATLNANGTAAFRLAERQPGLTTVLEPFEGWWGEVEHNITRAEFTPVQNSATAVAALLSGEVDMINPVPVQDAGRVAERDGVGVITGIEARVIMFGFAHQAETIKYSDDAGEPNPFRDARVRKAVAHAINVDAILQTIMRGAAEPASQLVSPAMRGYTPALAERPAYDPDAARALLAEAGHPDGFSFGLKCPNDRYLNDESVCQAAVSMLAQIGLRAELDAMPVRTYWPELREDNFDMYLLGWSPGTFDAEHPIRFLAATPNEEKRLGSWNFGDFSNARVDELLPMIQSEIDDAARQTMLDEVAGILQDEQAYVPLYVQPLIWGVRDGIELTQRPDNFFILRWERTIEDIDRVRSELGLDQPFPVQYFRFLQGVTQGNFGVSFRQGRPVADILAERAPATLELAAVSALFAIVLGITLGVYTAIRRDGWLSNFIMTSSLIGVSLPTFLIGILLIYVFAVELGWLPSFGRGETVQIGWWTTGLLTESGLKAIILPAITLGLYQMTLIMRLVRAEMLEVLRSDYVKFARARGLSQRSVYFRHALKNTLVPVITITGLQLGSIIAFAIITETVFQWPGVGLLFINSIQFVDIPVMASYLMLISVMFVVINLIVGTDMEAIARALDSDLAYRFRRSPVAMVAALVVVLLIGSSVFAPLITSQNPFDPGSLNLMNGFSEPMQPNQFTGETFVLGTDDQGRDVFATILYGMRISLFVGFSAVIFAMVLGVTLGLLSGYVGGRTDTIIMRIADIQLTFPAILVALLIFGVAKGITPPDRRDEVAIWVLIIAIGLSEWVQFARVVRGATLVEKSKEYVQAARLIGRSPVAIMVRHILPNTLSPVLVIATISLALAIIAEATLSFLGVGAPPTQPSLGTLIRIGQEFLFSGEWWILFFPAMTLLALALSVTAMDDVLLSVRDLVVQFPTRGGILTALDGISFDIKRGEVLGVVGESGAGKSMTGAAIIGLIEPPGRIAGGQIHLDGERIDNLSMDDMRAIRGRRIAMVFQDPLTSLNPLFTIAEQLVETIQTHMAVSAREARERSIALLDDVGIPAASRRIDDYPHQFSGGMRQRVVIALALAAEPDLVIADEPTTALDVSVQAQIIDVLKRLCSERGASVMLITHDMGVIAETADRVAVLYAGRLAEIGPVRDVIKDALHPYTHGLMGSIPTLAQEDDRLVQIPGSMPRLTDIPQGCAFNPRCDRVFDRCRIERPEPIPHGTRQVKNLTRTFDVSLPWLNRIIERQERQFLRAVDDVSFEIRRGETFALVGESGSGKSTIAKMVVGLLKASDGEIHFDGTPMDVNSSAAMTQLRSRFQMIFQSPFASLNPRWRVRDVIAEPMKAFGTVDGKAAIDKRVDELLDLVGLGASDAGKFPHEFSGGQRQRIAIARALSSNPEFIVCDEPTSALDVSVQAQILNLMRDLQDELGLTYLFISHDLSVVRHMANRIGVLYLGALVETADGKELFNAPRHPYTRMLLEAVPDLDMTGKEHTVVKGEIPNPISPPPGCTFHPRCQYVADRCRSEIPVPVPTPTGEAKCFAVEEGRI</sequence>
<dbReference type="InterPro" id="IPR003593">
    <property type="entry name" value="AAA+_ATPase"/>
</dbReference>
<feature type="transmembrane region" description="Helical" evidence="10">
    <location>
        <begin position="950"/>
        <end position="971"/>
    </location>
</feature>
<keyword evidence="6" id="KW-0547">Nucleotide-binding</keyword>
<dbReference type="Proteomes" id="UP001178507">
    <property type="component" value="Unassembled WGS sequence"/>
</dbReference>
<dbReference type="InterPro" id="IPR045621">
    <property type="entry name" value="BPD_transp_1_N"/>
</dbReference>
<protein>
    <recommendedName>
        <fullName evidence="16">ABC transporter ATP-binding protein</fullName>
    </recommendedName>
</protein>
<dbReference type="GO" id="GO:0055085">
    <property type="term" value="P:transmembrane transport"/>
    <property type="evidence" value="ECO:0007669"/>
    <property type="project" value="InterPro"/>
</dbReference>
<dbReference type="InterPro" id="IPR027417">
    <property type="entry name" value="P-loop_NTPase"/>
</dbReference>
<dbReference type="CDD" id="cd03257">
    <property type="entry name" value="ABC_NikE_OppD_transporters"/>
    <property type="match status" value="2"/>
</dbReference>
<evidence type="ECO:0000313" key="15">
    <source>
        <dbReference type="Proteomes" id="UP001178507"/>
    </source>
</evidence>
<dbReference type="Gene3D" id="3.10.105.10">
    <property type="entry name" value="Dipeptide-binding Protein, Domain 3"/>
    <property type="match status" value="1"/>
</dbReference>